<dbReference type="RefSeq" id="WP_049614936.1">
    <property type="nucleotide sequence ID" value="NZ_CAWMMU010000005.1"/>
</dbReference>
<reference evidence="2 3" key="1">
    <citation type="submission" date="2015-03" db="EMBL/GenBank/DDBJ databases">
        <authorList>
            <consortium name="Pathogen Informatics"/>
            <person name="Murphy D."/>
        </authorList>
    </citation>
    <scope>NUCLEOTIDE SEQUENCE [LARGE SCALE GENOMIC DNA]</scope>
    <source>
        <strain evidence="2">Type strain: CIP110230</strain>
        <strain evidence="3">type strain: CIP110230</strain>
    </source>
</reference>
<reference evidence="4" key="2">
    <citation type="submission" date="2015-03" db="EMBL/GenBank/DDBJ databases">
        <authorList>
            <consortium name="Pathogen Informatics"/>
        </authorList>
    </citation>
    <scope>NUCLEOTIDE SEQUENCE [LARGE SCALE GENOMIC DNA]</scope>
    <source>
        <strain evidence="4">A125KOH2</strain>
    </source>
</reference>
<sequence>MPTPKTKANDYVNQLADHMRTGKPIDELLYRRVLKELSLDQSTNGISAIGFAYAAHGEFQRADEWFASFSPITDSVLANNYCFMLFAVNMHTRLWDVLFDFAEKCPTAWLLWIAAYHSYALGRIGKYKTLMQRYISQIQDDEKKESAMINTEKNLDKLNAIYSLTHCTSSQLEALAMHAFKIIEGHNLSFSYVDISSTAAGDASYIIEVKTDDADKVVGMNVELSEVICRDPLLDNCELVAFYTAGRLAYQGYTHVD</sequence>
<evidence type="ECO:0000313" key="2">
    <source>
        <dbReference type="EMBL" id="CRY65719.1"/>
    </source>
</evidence>
<dbReference type="Proteomes" id="UP000045840">
    <property type="component" value="Unassembled WGS sequence"/>
</dbReference>
<accession>A0A0T9R686</accession>
<organism evidence="1 4">
    <name type="scientific">Yersinia pekkanenii</name>
    <dbReference type="NCBI Taxonomy" id="1288385"/>
    <lineage>
        <taxon>Bacteria</taxon>
        <taxon>Pseudomonadati</taxon>
        <taxon>Pseudomonadota</taxon>
        <taxon>Gammaproteobacteria</taxon>
        <taxon>Enterobacterales</taxon>
        <taxon>Yersiniaceae</taxon>
        <taxon>Yersinia</taxon>
    </lineage>
</organism>
<dbReference type="OrthoDB" id="10006256at2"/>
<keyword evidence="3" id="KW-1185">Reference proteome</keyword>
<evidence type="ECO:0000313" key="4">
    <source>
        <dbReference type="Proteomes" id="UP000045840"/>
    </source>
</evidence>
<protein>
    <submittedName>
        <fullName evidence="1">Uncharacterized protein</fullName>
    </submittedName>
</protein>
<dbReference type="EMBL" id="CQAZ01000053">
    <property type="protein sequence ID" value="CNI46147.1"/>
    <property type="molecule type" value="Genomic_DNA"/>
</dbReference>
<dbReference type="EMBL" id="CWJL01000005">
    <property type="protein sequence ID" value="CRY65719.1"/>
    <property type="molecule type" value="Genomic_DNA"/>
</dbReference>
<proteinExistence type="predicted"/>
<dbReference type="AlphaFoldDB" id="A0A0T9R686"/>
<dbReference type="Proteomes" id="UP000044625">
    <property type="component" value="Unassembled WGS sequence"/>
</dbReference>
<evidence type="ECO:0000313" key="3">
    <source>
        <dbReference type="Proteomes" id="UP000044625"/>
    </source>
</evidence>
<name>A0A0T9R686_9GAMM</name>
<reference evidence="1" key="3">
    <citation type="submission" date="2015-03" db="EMBL/GenBank/DDBJ databases">
        <authorList>
            <person name="Murphy D."/>
        </authorList>
    </citation>
    <scope>NUCLEOTIDE SEQUENCE [LARGE SCALE GENOMIC DNA]</scope>
    <source>
        <strain evidence="1">A125KOH2</strain>
    </source>
</reference>
<gene>
    <name evidence="1" type="ORF">ERS008529_04096</name>
    <name evidence="2" type="ORF">ERS137968_01468</name>
</gene>
<evidence type="ECO:0000313" key="1">
    <source>
        <dbReference type="EMBL" id="CNI46147.1"/>
    </source>
</evidence>